<dbReference type="Proteomes" id="UP001057702">
    <property type="component" value="Unassembled WGS sequence"/>
</dbReference>
<organism evidence="2 3">
    <name type="scientific">Streptomyces humicola</name>
    <dbReference type="NCBI Taxonomy" id="2953240"/>
    <lineage>
        <taxon>Bacteria</taxon>
        <taxon>Bacillati</taxon>
        <taxon>Actinomycetota</taxon>
        <taxon>Actinomycetes</taxon>
        <taxon>Kitasatosporales</taxon>
        <taxon>Streptomycetaceae</taxon>
        <taxon>Streptomyces</taxon>
    </lineage>
</organism>
<keyword evidence="3" id="KW-1185">Reference proteome</keyword>
<evidence type="ECO:0000313" key="2">
    <source>
        <dbReference type="EMBL" id="MCQ4084522.1"/>
    </source>
</evidence>
<keyword evidence="1" id="KW-0812">Transmembrane</keyword>
<dbReference type="RefSeq" id="WP_255923585.1">
    <property type="nucleotide sequence ID" value="NZ_JANFNG010000036.1"/>
</dbReference>
<name>A0ABT1Q3L6_9ACTN</name>
<keyword evidence="1" id="KW-0472">Membrane</keyword>
<evidence type="ECO:0000313" key="3">
    <source>
        <dbReference type="Proteomes" id="UP001057702"/>
    </source>
</evidence>
<feature type="transmembrane region" description="Helical" evidence="1">
    <location>
        <begin position="12"/>
        <end position="32"/>
    </location>
</feature>
<protein>
    <submittedName>
        <fullName evidence="2">Uncharacterized protein</fullName>
    </submittedName>
</protein>
<reference evidence="2" key="1">
    <citation type="submission" date="2022-06" db="EMBL/GenBank/DDBJ databases">
        <title>Draft genome sequence of Streptomyces sp. RB6PN25 isolated from peat swamp forest in Thailand.</title>
        <authorList>
            <person name="Duangmal K."/>
            <person name="Klaysubun C."/>
        </authorList>
    </citation>
    <scope>NUCLEOTIDE SEQUENCE</scope>
    <source>
        <strain evidence="2">RB6PN25</strain>
    </source>
</reference>
<dbReference type="EMBL" id="JANFNG010000036">
    <property type="protein sequence ID" value="MCQ4084522.1"/>
    <property type="molecule type" value="Genomic_DNA"/>
</dbReference>
<comment type="caution">
    <text evidence="2">The sequence shown here is derived from an EMBL/GenBank/DDBJ whole genome shotgun (WGS) entry which is preliminary data.</text>
</comment>
<sequence length="51" mass="5270">MQGTQAVIVPSSAWSAGLALAVLLAFAALTAVPTRLGARRPVTQARHAESR</sequence>
<accession>A0ABT1Q3L6</accession>
<keyword evidence="1" id="KW-1133">Transmembrane helix</keyword>
<evidence type="ECO:0000256" key="1">
    <source>
        <dbReference type="SAM" id="Phobius"/>
    </source>
</evidence>
<gene>
    <name evidence="2" type="ORF">NGB36_29100</name>
</gene>
<proteinExistence type="predicted"/>